<feature type="transmembrane region" description="Helical" evidence="6">
    <location>
        <begin position="404"/>
        <end position="426"/>
    </location>
</feature>
<evidence type="ECO:0000256" key="4">
    <source>
        <dbReference type="ARBA" id="ARBA00022989"/>
    </source>
</evidence>
<dbReference type="InterPro" id="IPR008388">
    <property type="entry name" value="Ac45_acc_su"/>
</dbReference>
<dbReference type="KEGG" id="dpx:DAPPUDRAFT_223058"/>
<evidence type="ECO:0000256" key="5">
    <source>
        <dbReference type="ARBA" id="ARBA00023136"/>
    </source>
</evidence>
<evidence type="ECO:0000256" key="6">
    <source>
        <dbReference type="SAM" id="Phobius"/>
    </source>
</evidence>
<keyword evidence="11" id="KW-1185">Reference proteome</keyword>
<feature type="domain" description="V-type proton ATPase subunit S1/VOA1 transmembrane" evidence="9">
    <location>
        <begin position="398"/>
        <end position="436"/>
    </location>
</feature>
<dbReference type="STRING" id="6669.E9G8H5"/>
<keyword evidence="5 6" id="KW-0472">Membrane</keyword>
<dbReference type="PhylomeDB" id="E9G8H5"/>
<sequence>MIPLTGIVSLVIFTLFSSASCFENNVPVYMWNIDTDAVVNPLHSLNAEELVGKVSLSLERKLIALFMQDELSVEDFKSNDLVALKSLAEMDNDGTFYAPSVTKTSKLPEVLAAAGYGVVHVKSHQDLPASPLPDKTVLVVDLPATQLGDTRKENLQLNSNAISEVYETLKSQQPDVVGIFTAKKNSQLQMEESRRRITRNAPEKSGHVKEDAYADKFFNITQDTGKLFLFFEKAPVLKIKDEKKNEWANFTLNVDPDTTGTFVNETGHTGKLVLTYKGLSPSGPANETGKLNKASITFHFSTKRGYWYVKETAIDFDVKINDATFVENNLILVTTDISTPLRRSWHCSPASRLASYGFTYNGTVMNYTNKVILNTDGFQLQPFKVSKDKFGDGYDCVGFFTEGIWAAIILGLIIAMMLAWAISMVADIKTPDRYDDPKGKTITVTATD</sequence>
<dbReference type="Pfam" id="PF20520">
    <property type="entry name" value="Ac45-VOA1_TM"/>
    <property type="match status" value="1"/>
</dbReference>
<feature type="domain" description="V-type proton ATPase subunit S1 luminal" evidence="8">
    <location>
        <begin position="226"/>
        <end position="383"/>
    </location>
</feature>
<keyword evidence="4 6" id="KW-1133">Transmembrane helix</keyword>
<dbReference type="PANTHER" id="PTHR12471:SF7">
    <property type="entry name" value="V-TYPE PROTON ATPASE SUBUNIT S1"/>
    <property type="match status" value="1"/>
</dbReference>
<organism evidence="10 11">
    <name type="scientific">Daphnia pulex</name>
    <name type="common">Water flea</name>
    <dbReference type="NCBI Taxonomy" id="6669"/>
    <lineage>
        <taxon>Eukaryota</taxon>
        <taxon>Metazoa</taxon>
        <taxon>Ecdysozoa</taxon>
        <taxon>Arthropoda</taxon>
        <taxon>Crustacea</taxon>
        <taxon>Branchiopoda</taxon>
        <taxon>Diplostraca</taxon>
        <taxon>Cladocera</taxon>
        <taxon>Anomopoda</taxon>
        <taxon>Daphniidae</taxon>
        <taxon>Daphnia</taxon>
    </lineage>
</organism>
<accession>E9G8H5</accession>
<evidence type="ECO:0000259" key="8">
    <source>
        <dbReference type="Pfam" id="PF05827"/>
    </source>
</evidence>
<dbReference type="eggNOG" id="KOG3868">
    <property type="taxonomic scope" value="Eukaryota"/>
</dbReference>
<evidence type="ECO:0000313" key="10">
    <source>
        <dbReference type="EMBL" id="EFX84269.1"/>
    </source>
</evidence>
<keyword evidence="3 6" id="KW-0812">Transmembrane</keyword>
<name>E9G8H5_DAPPU</name>
<evidence type="ECO:0008006" key="12">
    <source>
        <dbReference type="Google" id="ProtNLM"/>
    </source>
</evidence>
<feature type="signal peptide" evidence="7">
    <location>
        <begin position="1"/>
        <end position="21"/>
    </location>
</feature>
<protein>
    <recommendedName>
        <fullName evidence="12">Vacuolar ATP synthase subunit S1</fullName>
    </recommendedName>
</protein>
<proteinExistence type="inferred from homology"/>
<dbReference type="OrthoDB" id="9985059at2759"/>
<evidence type="ECO:0000256" key="3">
    <source>
        <dbReference type="ARBA" id="ARBA00022692"/>
    </source>
</evidence>
<comment type="similarity">
    <text evidence="2">Belongs to the vacuolar ATPase subunit S1 family.</text>
</comment>
<dbReference type="Pfam" id="PF05827">
    <property type="entry name" value="VAS1_LD"/>
    <property type="match status" value="1"/>
</dbReference>
<feature type="chain" id="PRO_5003240103" description="Vacuolar ATP synthase subunit S1" evidence="7">
    <location>
        <begin position="22"/>
        <end position="448"/>
    </location>
</feature>
<dbReference type="OMA" id="QHANITL"/>
<keyword evidence="7" id="KW-0732">Signal</keyword>
<dbReference type="Proteomes" id="UP000000305">
    <property type="component" value="Unassembled WGS sequence"/>
</dbReference>
<dbReference type="GO" id="GO:0033176">
    <property type="term" value="C:proton-transporting V-type ATPase complex"/>
    <property type="evidence" value="ECO:0000318"/>
    <property type="project" value="GO_Central"/>
</dbReference>
<evidence type="ECO:0000313" key="11">
    <source>
        <dbReference type="Proteomes" id="UP000000305"/>
    </source>
</evidence>
<comment type="subcellular location">
    <subcellularLocation>
        <location evidence="1">Membrane</location>
        <topology evidence="1">Single-pass membrane protein</topology>
    </subcellularLocation>
</comment>
<dbReference type="InterPro" id="IPR046756">
    <property type="entry name" value="VAS1/VOA1_TM"/>
</dbReference>
<dbReference type="EMBL" id="GL732535">
    <property type="protein sequence ID" value="EFX84269.1"/>
    <property type="molecule type" value="Genomic_DNA"/>
</dbReference>
<dbReference type="PANTHER" id="PTHR12471">
    <property type="entry name" value="VACUOLAR ATP SYNTHASE SUBUNIT S1"/>
    <property type="match status" value="1"/>
</dbReference>
<dbReference type="GO" id="GO:0030641">
    <property type="term" value="P:regulation of cellular pH"/>
    <property type="evidence" value="ECO:0000318"/>
    <property type="project" value="GO_Central"/>
</dbReference>
<dbReference type="InterPro" id="IPR046755">
    <property type="entry name" value="VAS1_LD"/>
</dbReference>
<evidence type="ECO:0000256" key="7">
    <source>
        <dbReference type="SAM" id="SignalP"/>
    </source>
</evidence>
<dbReference type="AlphaFoldDB" id="E9G8H5"/>
<dbReference type="GO" id="GO:0001671">
    <property type="term" value="F:ATPase activator activity"/>
    <property type="evidence" value="ECO:0000318"/>
    <property type="project" value="GO_Central"/>
</dbReference>
<dbReference type="HOGENOM" id="CLU_039408_1_0_1"/>
<reference evidence="10 11" key="1">
    <citation type="journal article" date="2011" name="Science">
        <title>The ecoresponsive genome of Daphnia pulex.</title>
        <authorList>
            <person name="Colbourne J.K."/>
            <person name="Pfrender M.E."/>
            <person name="Gilbert D."/>
            <person name="Thomas W.K."/>
            <person name="Tucker A."/>
            <person name="Oakley T.H."/>
            <person name="Tokishita S."/>
            <person name="Aerts A."/>
            <person name="Arnold G.J."/>
            <person name="Basu M.K."/>
            <person name="Bauer D.J."/>
            <person name="Caceres C.E."/>
            <person name="Carmel L."/>
            <person name="Casola C."/>
            <person name="Choi J.H."/>
            <person name="Detter J.C."/>
            <person name="Dong Q."/>
            <person name="Dusheyko S."/>
            <person name="Eads B.D."/>
            <person name="Frohlich T."/>
            <person name="Geiler-Samerotte K.A."/>
            <person name="Gerlach D."/>
            <person name="Hatcher P."/>
            <person name="Jogdeo S."/>
            <person name="Krijgsveld J."/>
            <person name="Kriventseva E.V."/>
            <person name="Kultz D."/>
            <person name="Laforsch C."/>
            <person name="Lindquist E."/>
            <person name="Lopez J."/>
            <person name="Manak J.R."/>
            <person name="Muller J."/>
            <person name="Pangilinan J."/>
            <person name="Patwardhan R.P."/>
            <person name="Pitluck S."/>
            <person name="Pritham E.J."/>
            <person name="Rechtsteiner A."/>
            <person name="Rho M."/>
            <person name="Rogozin I.B."/>
            <person name="Sakarya O."/>
            <person name="Salamov A."/>
            <person name="Schaack S."/>
            <person name="Shapiro H."/>
            <person name="Shiga Y."/>
            <person name="Skalitzky C."/>
            <person name="Smith Z."/>
            <person name="Souvorov A."/>
            <person name="Sung W."/>
            <person name="Tang Z."/>
            <person name="Tsuchiya D."/>
            <person name="Tu H."/>
            <person name="Vos H."/>
            <person name="Wang M."/>
            <person name="Wolf Y.I."/>
            <person name="Yamagata H."/>
            <person name="Yamada T."/>
            <person name="Ye Y."/>
            <person name="Shaw J.R."/>
            <person name="Andrews J."/>
            <person name="Crease T.J."/>
            <person name="Tang H."/>
            <person name="Lucas S.M."/>
            <person name="Robertson H.M."/>
            <person name="Bork P."/>
            <person name="Koonin E.V."/>
            <person name="Zdobnov E.M."/>
            <person name="Grigoriev I.V."/>
            <person name="Lynch M."/>
            <person name="Boore J.L."/>
        </authorList>
    </citation>
    <scope>NUCLEOTIDE SEQUENCE [LARGE SCALE GENOMIC DNA]</scope>
</reference>
<evidence type="ECO:0000259" key="9">
    <source>
        <dbReference type="Pfam" id="PF20520"/>
    </source>
</evidence>
<evidence type="ECO:0000256" key="2">
    <source>
        <dbReference type="ARBA" id="ARBA00009037"/>
    </source>
</evidence>
<gene>
    <name evidence="10" type="ORF">DAPPUDRAFT_223058</name>
</gene>
<dbReference type="InParanoid" id="E9G8H5"/>
<dbReference type="Gene3D" id="2.40.160.110">
    <property type="match status" value="1"/>
</dbReference>
<evidence type="ECO:0000256" key="1">
    <source>
        <dbReference type="ARBA" id="ARBA00004167"/>
    </source>
</evidence>